<accession>A0A3L6RKJ3</accession>
<dbReference type="EMBL" id="PQIB02000008">
    <property type="protein sequence ID" value="RLN05069.1"/>
    <property type="molecule type" value="Genomic_DNA"/>
</dbReference>
<comment type="caution">
    <text evidence="1">The sequence shown here is derived from an EMBL/GenBank/DDBJ whole genome shotgun (WGS) entry which is preliminary data.</text>
</comment>
<sequence length="178" mass="19045">MSSPRWSSHQLQATVDGRPPDAVVDYNRLRSRVCLTSNQGLNNAMNNSIHSVHLVFLRQVRDRFGRIGGATAGLSVSGGRASGAARRFAGAFHSGLPFGGKRIDQAGTELLRVDELLRRVDLDALHGGGSGGQAPRGADQVPGDAAPVFRGVRRRGRAGGRCRWVCEVPVPGRRGCRL</sequence>
<dbReference type="AlphaFoldDB" id="A0A3L6RKJ3"/>
<evidence type="ECO:0000313" key="1">
    <source>
        <dbReference type="EMBL" id="RLN05069.1"/>
    </source>
</evidence>
<proteinExistence type="predicted"/>
<dbReference type="Proteomes" id="UP000275267">
    <property type="component" value="Unassembled WGS sequence"/>
</dbReference>
<gene>
    <name evidence="1" type="ORF">C2845_PM13G24610</name>
</gene>
<organism evidence="1 2">
    <name type="scientific">Panicum miliaceum</name>
    <name type="common">Proso millet</name>
    <name type="synonym">Broomcorn millet</name>
    <dbReference type="NCBI Taxonomy" id="4540"/>
    <lineage>
        <taxon>Eukaryota</taxon>
        <taxon>Viridiplantae</taxon>
        <taxon>Streptophyta</taxon>
        <taxon>Embryophyta</taxon>
        <taxon>Tracheophyta</taxon>
        <taxon>Spermatophyta</taxon>
        <taxon>Magnoliopsida</taxon>
        <taxon>Liliopsida</taxon>
        <taxon>Poales</taxon>
        <taxon>Poaceae</taxon>
        <taxon>PACMAD clade</taxon>
        <taxon>Panicoideae</taxon>
        <taxon>Panicodae</taxon>
        <taxon>Paniceae</taxon>
        <taxon>Panicinae</taxon>
        <taxon>Panicum</taxon>
        <taxon>Panicum sect. Panicum</taxon>
    </lineage>
</organism>
<reference evidence="2" key="1">
    <citation type="journal article" date="2019" name="Nat. Commun.">
        <title>The genome of broomcorn millet.</title>
        <authorList>
            <person name="Zou C."/>
            <person name="Miki D."/>
            <person name="Li D."/>
            <person name="Tang Q."/>
            <person name="Xiao L."/>
            <person name="Rajput S."/>
            <person name="Deng P."/>
            <person name="Jia W."/>
            <person name="Huang R."/>
            <person name="Zhang M."/>
            <person name="Sun Y."/>
            <person name="Hu J."/>
            <person name="Fu X."/>
            <person name="Schnable P.S."/>
            <person name="Li F."/>
            <person name="Zhang H."/>
            <person name="Feng B."/>
            <person name="Zhu X."/>
            <person name="Liu R."/>
            <person name="Schnable J.C."/>
            <person name="Zhu J.-K."/>
            <person name="Zhang H."/>
        </authorList>
    </citation>
    <scope>NUCLEOTIDE SEQUENCE [LARGE SCALE GENOMIC DNA]</scope>
</reference>
<name>A0A3L6RKJ3_PANMI</name>
<keyword evidence="2" id="KW-1185">Reference proteome</keyword>
<protein>
    <submittedName>
        <fullName evidence="1">Dehydration-responsive element-binding protein 1I</fullName>
    </submittedName>
</protein>
<evidence type="ECO:0000313" key="2">
    <source>
        <dbReference type="Proteomes" id="UP000275267"/>
    </source>
</evidence>